<comment type="caution">
    <text evidence="2">The sequence shown here is derived from an EMBL/GenBank/DDBJ whole genome shotgun (WGS) entry which is preliminary data.</text>
</comment>
<reference evidence="2 3" key="1">
    <citation type="submission" date="2022-01" db="EMBL/GenBank/DDBJ databases">
        <authorList>
            <person name="Xiong W."/>
            <person name="Schranz E."/>
        </authorList>
    </citation>
    <scope>NUCLEOTIDE SEQUENCE [LARGE SCALE GENOMIC DNA]</scope>
</reference>
<organism evidence="2 3">
    <name type="scientific">Lactuca virosa</name>
    <dbReference type="NCBI Taxonomy" id="75947"/>
    <lineage>
        <taxon>Eukaryota</taxon>
        <taxon>Viridiplantae</taxon>
        <taxon>Streptophyta</taxon>
        <taxon>Embryophyta</taxon>
        <taxon>Tracheophyta</taxon>
        <taxon>Spermatophyta</taxon>
        <taxon>Magnoliopsida</taxon>
        <taxon>eudicotyledons</taxon>
        <taxon>Gunneridae</taxon>
        <taxon>Pentapetalae</taxon>
        <taxon>asterids</taxon>
        <taxon>campanulids</taxon>
        <taxon>Asterales</taxon>
        <taxon>Asteraceae</taxon>
        <taxon>Cichorioideae</taxon>
        <taxon>Cichorieae</taxon>
        <taxon>Lactucinae</taxon>
        <taxon>Lactuca</taxon>
    </lineage>
</organism>
<proteinExistence type="predicted"/>
<protein>
    <submittedName>
        <fullName evidence="2">Uncharacterized protein</fullName>
    </submittedName>
</protein>
<evidence type="ECO:0000256" key="1">
    <source>
        <dbReference type="SAM" id="SignalP"/>
    </source>
</evidence>
<evidence type="ECO:0000313" key="3">
    <source>
        <dbReference type="Proteomes" id="UP001157418"/>
    </source>
</evidence>
<gene>
    <name evidence="2" type="ORF">LVIROSA_LOCUS25461</name>
</gene>
<sequence length="122" mass="14400">MHFQLLTELLMWHWFIEPIISLMRASSDKGAEESATEEEERYEGYELQPEEMRIKLRCLQLGIKFWPPGRRDAEFGGSFHIGRGEHPKVKRQAGHPCFSILTRIGVFRGRENHIDYPVYRAR</sequence>
<dbReference type="EMBL" id="CAKMRJ010004614">
    <property type="protein sequence ID" value="CAH1439251.1"/>
    <property type="molecule type" value="Genomic_DNA"/>
</dbReference>
<feature type="signal peptide" evidence="1">
    <location>
        <begin position="1"/>
        <end position="21"/>
    </location>
</feature>
<feature type="chain" id="PRO_5043706603" evidence="1">
    <location>
        <begin position="22"/>
        <end position="122"/>
    </location>
</feature>
<accession>A0AAU9NMY5</accession>
<dbReference type="AlphaFoldDB" id="A0AAU9NMY5"/>
<name>A0AAU9NMY5_9ASTR</name>
<evidence type="ECO:0000313" key="2">
    <source>
        <dbReference type="EMBL" id="CAH1439251.1"/>
    </source>
</evidence>
<keyword evidence="3" id="KW-1185">Reference proteome</keyword>
<keyword evidence="1" id="KW-0732">Signal</keyword>
<dbReference type="Proteomes" id="UP001157418">
    <property type="component" value="Unassembled WGS sequence"/>
</dbReference>